<dbReference type="AlphaFoldDB" id="A0A8T4H0L2"/>
<dbReference type="SUPFAM" id="SSF51735">
    <property type="entry name" value="NAD(P)-binding Rossmann-fold domains"/>
    <property type="match status" value="1"/>
</dbReference>
<dbReference type="Pfam" id="PF02737">
    <property type="entry name" value="3HCDH_N"/>
    <property type="match status" value="1"/>
</dbReference>
<comment type="caution">
    <text evidence="15">The sequence shown here is derived from an EMBL/GenBank/DDBJ whole genome shotgun (WGS) entry which is preliminary data.</text>
</comment>
<dbReference type="GO" id="GO:0070403">
    <property type="term" value="F:NAD+ binding"/>
    <property type="evidence" value="ECO:0007669"/>
    <property type="project" value="InterPro"/>
</dbReference>
<keyword evidence="11" id="KW-0511">Multifunctional enzyme</keyword>
<proteinExistence type="inferred from homology"/>
<keyword evidence="6" id="KW-0276">Fatty acid metabolism</keyword>
<dbReference type="InterPro" id="IPR036291">
    <property type="entry name" value="NAD(P)-bd_dom_sf"/>
</dbReference>
<sequence length="657" mass="71164">MDPEDIERIAVLGAGNMGHGIAEMAALAGYEVTMRDINEEFVQNGYEQIEWSLDKLAEKDQISRADAEGALDRVTPVVDLDAAVGDADVVIEAVPEKMDIKRQVYRDVIEHAPPEAIFATNTSSLSVTELSEVSDRPEQFCGMHFFNPPVRMQLVEVISGAHTAEATLETIEALAESMGKTPVRVRKDSPGFIVNRILVPLMNEAAWAVEADDATIEEVDSTTKYDLGLPMGSFELADQVGIDVGYHVLEYMYQELGDAYRPSPLLAENVEKEELGKKTGRGFYDYENGGVQIPTDAGREDLQERLLALMANEVAGLVAEDVADPEAIDEAVKLGAGFPDGPAKMADDYGLEALVERLDELHETTGEARYEVEDSLRELAESGAGFHGTGDDGSDATQHETLNVSVDGRVGHIEIARPHRMNTISEELLGELDTAIDELDDDDDVRSVLLTGEGDRAFSAGADVQSMAAGGGDPLHAVELSKMGQETFGKLESLDAPVVAAIDGYCLGGGMELATCADLRVASRRSELGQPEHNLGLLPGWGGTQRLRHIVGEGRAKEIIFTAERYDAEELAAYGFINEVTEDSELLDRGWELARDLAAGPPIAQRFTKRAMLAGRDDTDAGLEIESQAFGHLMNTEDLMTGVTAFMGDEEPEFEGK</sequence>
<dbReference type="InterPro" id="IPR006108">
    <property type="entry name" value="3HC_DH_C"/>
</dbReference>
<dbReference type="InterPro" id="IPR006176">
    <property type="entry name" value="3-OHacyl-CoA_DH_NAD-bd"/>
</dbReference>
<evidence type="ECO:0000256" key="3">
    <source>
        <dbReference type="ARBA" id="ARBA00007005"/>
    </source>
</evidence>
<dbReference type="SUPFAM" id="SSF48179">
    <property type="entry name" value="6-phosphogluconate dehydrogenase C-terminal domain-like"/>
    <property type="match status" value="2"/>
</dbReference>
<dbReference type="OrthoDB" id="51300at2157"/>
<dbReference type="InterPro" id="IPR029045">
    <property type="entry name" value="ClpP/crotonase-like_dom_sf"/>
</dbReference>
<dbReference type="FunFam" id="3.90.226.10:FF:000009">
    <property type="entry name" value="Carnitinyl-CoA dehydratase"/>
    <property type="match status" value="1"/>
</dbReference>
<accession>A0A8T4H0L2</accession>
<dbReference type="CDD" id="cd06558">
    <property type="entry name" value="crotonase-like"/>
    <property type="match status" value="1"/>
</dbReference>
<feature type="domain" description="3-hydroxyacyl-CoA dehydrogenase NAD binding" evidence="14">
    <location>
        <begin position="9"/>
        <end position="188"/>
    </location>
</feature>
<dbReference type="SUPFAM" id="SSF52096">
    <property type="entry name" value="ClpP/crotonase"/>
    <property type="match status" value="1"/>
</dbReference>
<evidence type="ECO:0000256" key="9">
    <source>
        <dbReference type="ARBA" id="ARBA00023098"/>
    </source>
</evidence>
<comment type="similarity">
    <text evidence="3">In the central section; belongs to the 3-hydroxyacyl-CoA dehydrogenase family.</text>
</comment>
<evidence type="ECO:0000256" key="12">
    <source>
        <dbReference type="RuleBase" id="RU003707"/>
    </source>
</evidence>
<reference evidence="15" key="1">
    <citation type="submission" date="2021-03" db="EMBL/GenBank/DDBJ databases">
        <title>Genomic Encyclopedia of Type Strains, Phase IV (KMG-IV): sequencing the most valuable type-strain genomes for metagenomic binning, comparative biology and taxonomic classification.</title>
        <authorList>
            <person name="Goeker M."/>
        </authorList>
    </citation>
    <scope>NUCLEOTIDE SEQUENCE</scope>
    <source>
        <strain evidence="15">DSM 26232</strain>
    </source>
</reference>
<evidence type="ECO:0000259" key="14">
    <source>
        <dbReference type="Pfam" id="PF02737"/>
    </source>
</evidence>
<evidence type="ECO:0000256" key="11">
    <source>
        <dbReference type="ARBA" id="ARBA00023268"/>
    </source>
</evidence>
<dbReference type="Pfam" id="PF00725">
    <property type="entry name" value="3HCDH"/>
    <property type="match status" value="2"/>
</dbReference>
<evidence type="ECO:0000256" key="10">
    <source>
        <dbReference type="ARBA" id="ARBA00023239"/>
    </source>
</evidence>
<dbReference type="InterPro" id="IPR018376">
    <property type="entry name" value="Enoyl-CoA_hyd/isom_CS"/>
</dbReference>
<feature type="domain" description="3-hydroxyacyl-CoA dehydrogenase C-terminal" evidence="13">
    <location>
        <begin position="191"/>
        <end position="286"/>
    </location>
</feature>
<evidence type="ECO:0000256" key="5">
    <source>
        <dbReference type="ARBA" id="ARBA00012076"/>
    </source>
</evidence>
<keyword evidence="9" id="KW-0443">Lipid metabolism</keyword>
<dbReference type="GO" id="GO:0004300">
    <property type="term" value="F:enoyl-CoA hydratase activity"/>
    <property type="evidence" value="ECO:0007669"/>
    <property type="project" value="UniProtKB-EC"/>
</dbReference>
<evidence type="ECO:0000256" key="1">
    <source>
        <dbReference type="ARBA" id="ARBA00005005"/>
    </source>
</evidence>
<keyword evidence="10 15" id="KW-0456">Lyase</keyword>
<comment type="similarity">
    <text evidence="2 12">Belongs to the enoyl-CoA hydratase/isomerase family.</text>
</comment>
<dbReference type="Gene3D" id="3.90.226.10">
    <property type="entry name" value="2-enoyl-CoA Hydratase, Chain A, domain 1"/>
    <property type="match status" value="1"/>
</dbReference>
<dbReference type="InterPro" id="IPR008927">
    <property type="entry name" value="6-PGluconate_DH-like_C_sf"/>
</dbReference>
<dbReference type="PANTHER" id="PTHR43612:SF3">
    <property type="entry name" value="TRIFUNCTIONAL ENZYME SUBUNIT ALPHA, MITOCHONDRIAL"/>
    <property type="match status" value="1"/>
</dbReference>
<dbReference type="GO" id="GO:0006635">
    <property type="term" value="P:fatty acid beta-oxidation"/>
    <property type="evidence" value="ECO:0007669"/>
    <property type="project" value="UniProtKB-ARBA"/>
</dbReference>
<evidence type="ECO:0000259" key="13">
    <source>
        <dbReference type="Pfam" id="PF00725"/>
    </source>
</evidence>
<organism evidence="15 16">
    <name type="scientific">Halolamina salifodinae</name>
    <dbReference type="NCBI Taxonomy" id="1202767"/>
    <lineage>
        <taxon>Archaea</taxon>
        <taxon>Methanobacteriati</taxon>
        <taxon>Methanobacteriota</taxon>
        <taxon>Stenosarchaea group</taxon>
        <taxon>Halobacteria</taxon>
        <taxon>Halobacteriales</taxon>
        <taxon>Haloferacaceae</taxon>
    </lineage>
</organism>
<gene>
    <name evidence="15" type="ORF">J2753_002722</name>
</gene>
<dbReference type="Pfam" id="PF00378">
    <property type="entry name" value="ECH_1"/>
    <property type="match status" value="1"/>
</dbReference>
<evidence type="ECO:0000256" key="2">
    <source>
        <dbReference type="ARBA" id="ARBA00005254"/>
    </source>
</evidence>
<dbReference type="Gene3D" id="1.10.1040.50">
    <property type="match status" value="1"/>
</dbReference>
<evidence type="ECO:0000313" key="15">
    <source>
        <dbReference type="EMBL" id="MBP1988210.1"/>
    </source>
</evidence>
<dbReference type="InterPro" id="IPR001753">
    <property type="entry name" value="Enoyl-CoA_hydra/iso"/>
</dbReference>
<dbReference type="RefSeq" id="WP_209492545.1">
    <property type="nucleotide sequence ID" value="NZ_JAGGLC010000006.1"/>
</dbReference>
<dbReference type="PANTHER" id="PTHR43612">
    <property type="entry name" value="TRIFUNCTIONAL ENZYME SUBUNIT ALPHA"/>
    <property type="match status" value="1"/>
</dbReference>
<dbReference type="InterPro" id="IPR050136">
    <property type="entry name" value="FA_oxidation_alpha_subunit"/>
</dbReference>
<dbReference type="GO" id="GO:0016509">
    <property type="term" value="F:long-chain (3S)-3-hydroxyacyl-CoA dehydrogenase (NAD+) activity"/>
    <property type="evidence" value="ECO:0007669"/>
    <property type="project" value="TreeGrafter"/>
</dbReference>
<evidence type="ECO:0000256" key="8">
    <source>
        <dbReference type="ARBA" id="ARBA00023027"/>
    </source>
</evidence>
<evidence type="ECO:0000313" key="16">
    <source>
        <dbReference type="Proteomes" id="UP000823736"/>
    </source>
</evidence>
<comment type="pathway">
    <text evidence="1">Lipid metabolism; fatty acid beta-oxidation.</text>
</comment>
<dbReference type="EC" id="4.2.1.17" evidence="5"/>
<dbReference type="EMBL" id="JAGGLC010000006">
    <property type="protein sequence ID" value="MBP1988210.1"/>
    <property type="molecule type" value="Genomic_DNA"/>
</dbReference>
<comment type="similarity">
    <text evidence="4">In the N-terminal section; belongs to the enoyl-CoA hydratase/isomerase family.</text>
</comment>
<name>A0A8T4H0L2_9EURY</name>
<feature type="domain" description="3-hydroxyacyl-CoA dehydrogenase C-terminal" evidence="13">
    <location>
        <begin position="304"/>
        <end position="383"/>
    </location>
</feature>
<dbReference type="PROSITE" id="PS00166">
    <property type="entry name" value="ENOYL_COA_HYDRATASE"/>
    <property type="match status" value="1"/>
</dbReference>
<evidence type="ECO:0000256" key="4">
    <source>
        <dbReference type="ARBA" id="ARBA00008750"/>
    </source>
</evidence>
<keyword evidence="16" id="KW-1185">Reference proteome</keyword>
<keyword evidence="8" id="KW-0520">NAD</keyword>
<dbReference type="Proteomes" id="UP000823736">
    <property type="component" value="Unassembled WGS sequence"/>
</dbReference>
<protein>
    <recommendedName>
        <fullName evidence="5">enoyl-CoA hydratase</fullName>
        <ecNumber evidence="5">4.2.1.17</ecNumber>
    </recommendedName>
</protein>
<keyword evidence="7 15" id="KW-0560">Oxidoreductase</keyword>
<dbReference type="Gene3D" id="3.40.50.720">
    <property type="entry name" value="NAD(P)-binding Rossmann-like Domain"/>
    <property type="match status" value="1"/>
</dbReference>
<dbReference type="FunFam" id="3.40.50.720:FF:000009">
    <property type="entry name" value="Fatty oxidation complex, alpha subunit"/>
    <property type="match status" value="1"/>
</dbReference>
<evidence type="ECO:0000256" key="6">
    <source>
        <dbReference type="ARBA" id="ARBA00022832"/>
    </source>
</evidence>
<evidence type="ECO:0000256" key="7">
    <source>
        <dbReference type="ARBA" id="ARBA00023002"/>
    </source>
</evidence>